<dbReference type="InterPro" id="IPR027492">
    <property type="entry name" value="RNA_MTrfase_RlmN"/>
</dbReference>
<evidence type="ECO:0000256" key="8">
    <source>
        <dbReference type="ARBA" id="ARBA00022691"/>
    </source>
</evidence>
<comment type="subcellular location">
    <subcellularLocation>
        <location evidence="1 14">Cytoplasm</location>
    </subcellularLocation>
</comment>
<proteinExistence type="inferred from homology"/>
<keyword evidence="18" id="KW-1185">Reference proteome</keyword>
<name>A0ABY5UYM8_9BACT</name>
<evidence type="ECO:0000256" key="14">
    <source>
        <dbReference type="HAMAP-Rule" id="MF_01849"/>
    </source>
</evidence>
<evidence type="ECO:0000259" key="16">
    <source>
        <dbReference type="PROSITE" id="PS51918"/>
    </source>
</evidence>
<evidence type="ECO:0000256" key="13">
    <source>
        <dbReference type="ARBA" id="ARBA00023157"/>
    </source>
</evidence>
<dbReference type="SFLD" id="SFLDF00275">
    <property type="entry name" value="adenosine_C2_methyltransferase"/>
    <property type="match status" value="1"/>
</dbReference>
<dbReference type="GO" id="GO:0008168">
    <property type="term" value="F:methyltransferase activity"/>
    <property type="evidence" value="ECO:0007669"/>
    <property type="project" value="UniProtKB-KW"/>
</dbReference>
<dbReference type="GO" id="GO:0032259">
    <property type="term" value="P:methylation"/>
    <property type="evidence" value="ECO:0007669"/>
    <property type="project" value="UniProtKB-KW"/>
</dbReference>
<keyword evidence="7 14" id="KW-0808">Transferase</keyword>
<dbReference type="Gene3D" id="3.20.20.70">
    <property type="entry name" value="Aldolase class I"/>
    <property type="match status" value="1"/>
</dbReference>
<feature type="region of interest" description="Disordered" evidence="15">
    <location>
        <begin position="343"/>
        <end position="391"/>
    </location>
</feature>
<dbReference type="NCBIfam" id="TIGR00048">
    <property type="entry name" value="rRNA_mod_RlmN"/>
    <property type="match status" value="1"/>
</dbReference>
<evidence type="ECO:0000256" key="12">
    <source>
        <dbReference type="ARBA" id="ARBA00023014"/>
    </source>
</evidence>
<keyword evidence="12 14" id="KW-0411">Iron-sulfur</keyword>
<comment type="function">
    <text evidence="14">Specifically methylates position 2 of adenine 2503 in 23S rRNA and position 2 of adenine 37 in tRNAs.</text>
</comment>
<keyword evidence="10 14" id="KW-0479">Metal-binding</keyword>
<feature type="domain" description="Radical SAM core" evidence="16">
    <location>
        <begin position="105"/>
        <end position="332"/>
    </location>
</feature>
<evidence type="ECO:0000256" key="7">
    <source>
        <dbReference type="ARBA" id="ARBA00022679"/>
    </source>
</evidence>
<comment type="miscellaneous">
    <text evidence="14">Reaction proceeds by a ping-pong mechanism involving intermediate methylation of a conserved cysteine residue.</text>
</comment>
<feature type="compositionally biased region" description="Basic and acidic residues" evidence="15">
    <location>
        <begin position="380"/>
        <end position="391"/>
    </location>
</feature>
<feature type="binding site" evidence="14">
    <location>
        <position position="123"/>
    </location>
    <ligand>
        <name>[4Fe-4S] cluster</name>
        <dbReference type="ChEBI" id="CHEBI:49883"/>
        <note>4Fe-4S-S-AdoMet</note>
    </ligand>
</feature>
<evidence type="ECO:0000256" key="4">
    <source>
        <dbReference type="ARBA" id="ARBA00022490"/>
    </source>
</evidence>
<feature type="binding site" evidence="14">
    <location>
        <position position="196"/>
    </location>
    <ligand>
        <name>S-adenosyl-L-methionine</name>
        <dbReference type="ChEBI" id="CHEBI:59789"/>
    </ligand>
</feature>
<feature type="compositionally biased region" description="Basic and acidic residues" evidence="15">
    <location>
        <begin position="352"/>
        <end position="369"/>
    </location>
</feature>
<dbReference type="RefSeq" id="WP_019246711.1">
    <property type="nucleotide sequence ID" value="NZ_CAPH01000018.1"/>
</dbReference>
<dbReference type="InterPro" id="IPR058240">
    <property type="entry name" value="rSAM_sf"/>
</dbReference>
<keyword evidence="8 14" id="KW-0949">S-adenosyl-L-methionine</keyword>
<evidence type="ECO:0000256" key="11">
    <source>
        <dbReference type="ARBA" id="ARBA00023004"/>
    </source>
</evidence>
<dbReference type="InterPro" id="IPR040072">
    <property type="entry name" value="Methyltransferase_A"/>
</dbReference>
<dbReference type="PROSITE" id="PS51918">
    <property type="entry name" value="RADICAL_SAM"/>
    <property type="match status" value="1"/>
</dbReference>
<dbReference type="Proteomes" id="UP001059295">
    <property type="component" value="Chromosome"/>
</dbReference>
<feature type="binding site" evidence="14">
    <location>
        <begin position="164"/>
        <end position="165"/>
    </location>
    <ligand>
        <name>S-adenosyl-L-methionine</name>
        <dbReference type="ChEBI" id="CHEBI:59789"/>
    </ligand>
</feature>
<comment type="cofactor">
    <cofactor evidence="14">
        <name>[4Fe-4S] cluster</name>
        <dbReference type="ChEBI" id="CHEBI:49883"/>
    </cofactor>
    <text evidence="14">Binds 1 [4Fe-4S] cluster. The cluster is coordinated with 3 cysteines and an exchangeable S-adenosyl-L-methionine.</text>
</comment>
<gene>
    <name evidence="14 17" type="primary">rlmN</name>
    <name evidence="17" type="ORF">NQ491_07950</name>
</gene>
<dbReference type="SFLD" id="SFLDS00029">
    <property type="entry name" value="Radical_SAM"/>
    <property type="match status" value="1"/>
</dbReference>
<evidence type="ECO:0000256" key="3">
    <source>
        <dbReference type="ARBA" id="ARBA00022485"/>
    </source>
</evidence>
<dbReference type="SFLD" id="SFLDG01062">
    <property type="entry name" value="methyltransferase_(Class_A)"/>
    <property type="match status" value="1"/>
</dbReference>
<feature type="binding site" evidence="14">
    <location>
        <position position="294"/>
    </location>
    <ligand>
        <name>S-adenosyl-L-methionine</name>
        <dbReference type="ChEBI" id="CHEBI:59789"/>
    </ligand>
</feature>
<dbReference type="SUPFAM" id="SSF102114">
    <property type="entry name" value="Radical SAM enzymes"/>
    <property type="match status" value="1"/>
</dbReference>
<evidence type="ECO:0000256" key="10">
    <source>
        <dbReference type="ARBA" id="ARBA00022723"/>
    </source>
</evidence>
<keyword evidence="4 14" id="KW-0963">Cytoplasm</keyword>
<dbReference type="Gene3D" id="1.10.150.530">
    <property type="match status" value="1"/>
</dbReference>
<keyword evidence="9 14" id="KW-0819">tRNA processing</keyword>
<evidence type="ECO:0000256" key="15">
    <source>
        <dbReference type="SAM" id="MobiDB-lite"/>
    </source>
</evidence>
<keyword evidence="11 14" id="KW-0408">Iron</keyword>
<dbReference type="Pfam" id="PF21016">
    <property type="entry name" value="RlmN_N"/>
    <property type="match status" value="1"/>
</dbReference>
<dbReference type="HAMAP" id="MF_01849">
    <property type="entry name" value="RNA_methyltr_RlmN"/>
    <property type="match status" value="1"/>
</dbReference>
<evidence type="ECO:0000256" key="5">
    <source>
        <dbReference type="ARBA" id="ARBA00022552"/>
    </source>
</evidence>
<evidence type="ECO:0000256" key="6">
    <source>
        <dbReference type="ARBA" id="ARBA00022603"/>
    </source>
</evidence>
<dbReference type="PIRSF" id="PIRSF006004">
    <property type="entry name" value="CHP00048"/>
    <property type="match status" value="1"/>
</dbReference>
<dbReference type="InterPro" id="IPR013785">
    <property type="entry name" value="Aldolase_TIM"/>
</dbReference>
<protein>
    <recommendedName>
        <fullName evidence="14">Probable dual-specificity RNA methyltransferase RlmN</fullName>
        <ecNumber evidence="14">2.1.1.192</ecNumber>
    </recommendedName>
    <alternativeName>
        <fullName evidence="14">23S rRNA (adenine(2503)-C(2))-methyltransferase</fullName>
    </alternativeName>
    <alternativeName>
        <fullName evidence="14">23S rRNA m2A2503 methyltransferase</fullName>
    </alternativeName>
    <alternativeName>
        <fullName evidence="14">Ribosomal RNA large subunit methyltransferase N</fullName>
    </alternativeName>
    <alternativeName>
        <fullName evidence="14">tRNA (adenine(37)-C(2))-methyltransferase</fullName>
    </alternativeName>
    <alternativeName>
        <fullName evidence="14">tRNA m2A37 methyltransferase</fullName>
    </alternativeName>
</protein>
<dbReference type="InterPro" id="IPR048641">
    <property type="entry name" value="RlmN_N"/>
</dbReference>
<organism evidence="17 18">
    <name type="scientific">Alistipes ihumii AP11</name>
    <dbReference type="NCBI Taxonomy" id="1211813"/>
    <lineage>
        <taxon>Bacteria</taxon>
        <taxon>Pseudomonadati</taxon>
        <taxon>Bacteroidota</taxon>
        <taxon>Bacteroidia</taxon>
        <taxon>Bacteroidales</taxon>
        <taxon>Rikenellaceae</taxon>
        <taxon>Alistipes</taxon>
    </lineage>
</organism>
<dbReference type="EMBL" id="CP102294">
    <property type="protein sequence ID" value="UWN56589.1"/>
    <property type="molecule type" value="Genomic_DNA"/>
</dbReference>
<evidence type="ECO:0000256" key="9">
    <source>
        <dbReference type="ARBA" id="ARBA00022694"/>
    </source>
</evidence>
<dbReference type="Pfam" id="PF04055">
    <property type="entry name" value="Radical_SAM"/>
    <property type="match status" value="1"/>
</dbReference>
<accession>A0ABY5UYM8</accession>
<comment type="catalytic activity">
    <reaction evidence="14">
        <text>adenosine(37) in tRNA + 2 reduced [2Fe-2S]-[ferredoxin] + 2 S-adenosyl-L-methionine = 2-methyladenosine(37) in tRNA + 5'-deoxyadenosine + L-methionine + 2 oxidized [2Fe-2S]-[ferredoxin] + S-adenosyl-L-homocysteine</text>
        <dbReference type="Rhea" id="RHEA:43332"/>
        <dbReference type="Rhea" id="RHEA-COMP:10000"/>
        <dbReference type="Rhea" id="RHEA-COMP:10001"/>
        <dbReference type="Rhea" id="RHEA-COMP:10162"/>
        <dbReference type="Rhea" id="RHEA-COMP:10485"/>
        <dbReference type="ChEBI" id="CHEBI:17319"/>
        <dbReference type="ChEBI" id="CHEBI:33737"/>
        <dbReference type="ChEBI" id="CHEBI:33738"/>
        <dbReference type="ChEBI" id="CHEBI:57844"/>
        <dbReference type="ChEBI" id="CHEBI:57856"/>
        <dbReference type="ChEBI" id="CHEBI:59789"/>
        <dbReference type="ChEBI" id="CHEBI:74411"/>
        <dbReference type="ChEBI" id="CHEBI:74497"/>
        <dbReference type="EC" id="2.1.1.192"/>
    </reaction>
</comment>
<comment type="caution">
    <text evidence="14">Lacks conserved residue(s) required for the propagation of feature annotation.</text>
</comment>
<feature type="binding site" evidence="14">
    <location>
        <position position="126"/>
    </location>
    <ligand>
        <name>[4Fe-4S] cluster</name>
        <dbReference type="ChEBI" id="CHEBI:49883"/>
        <note>4Fe-4S-S-AdoMet</note>
    </ligand>
</feature>
<feature type="active site" description="Proton acceptor" evidence="14">
    <location>
        <position position="99"/>
    </location>
</feature>
<evidence type="ECO:0000256" key="1">
    <source>
        <dbReference type="ARBA" id="ARBA00004496"/>
    </source>
</evidence>
<feature type="binding site" evidence="14">
    <location>
        <position position="119"/>
    </location>
    <ligand>
        <name>[4Fe-4S] cluster</name>
        <dbReference type="ChEBI" id="CHEBI:49883"/>
        <note>4Fe-4S-S-AdoMet</note>
    </ligand>
</feature>
<dbReference type="InterPro" id="IPR007197">
    <property type="entry name" value="rSAM"/>
</dbReference>
<dbReference type="InterPro" id="IPR004383">
    <property type="entry name" value="rRNA_lsu_MTrfase_RlmN/Cfr"/>
</dbReference>
<evidence type="ECO:0000313" key="18">
    <source>
        <dbReference type="Proteomes" id="UP001059295"/>
    </source>
</evidence>
<keyword evidence="6 14" id="KW-0489">Methyltransferase</keyword>
<comment type="similarity">
    <text evidence="2 14">Belongs to the radical SAM superfamily. RlmN family.</text>
</comment>
<feature type="binding site" evidence="14">
    <location>
        <begin position="218"/>
        <end position="220"/>
    </location>
    <ligand>
        <name>S-adenosyl-L-methionine</name>
        <dbReference type="ChEBI" id="CHEBI:59789"/>
    </ligand>
</feature>
<dbReference type="GeneID" id="82891658"/>
<comment type="catalytic activity">
    <reaction evidence="14">
        <text>adenosine(2503) in 23S rRNA + 2 reduced [2Fe-2S]-[ferredoxin] + 2 S-adenosyl-L-methionine = 2-methyladenosine(2503) in 23S rRNA + 5'-deoxyadenosine + L-methionine + 2 oxidized [2Fe-2S]-[ferredoxin] + S-adenosyl-L-homocysteine</text>
        <dbReference type="Rhea" id="RHEA:42916"/>
        <dbReference type="Rhea" id="RHEA-COMP:10000"/>
        <dbReference type="Rhea" id="RHEA-COMP:10001"/>
        <dbReference type="Rhea" id="RHEA-COMP:10152"/>
        <dbReference type="Rhea" id="RHEA-COMP:10282"/>
        <dbReference type="ChEBI" id="CHEBI:17319"/>
        <dbReference type="ChEBI" id="CHEBI:33737"/>
        <dbReference type="ChEBI" id="CHEBI:33738"/>
        <dbReference type="ChEBI" id="CHEBI:57844"/>
        <dbReference type="ChEBI" id="CHEBI:57856"/>
        <dbReference type="ChEBI" id="CHEBI:59789"/>
        <dbReference type="ChEBI" id="CHEBI:74411"/>
        <dbReference type="ChEBI" id="CHEBI:74497"/>
        <dbReference type="EC" id="2.1.1.192"/>
    </reaction>
</comment>
<dbReference type="EC" id="2.1.1.192" evidence="14"/>
<keyword evidence="5 14" id="KW-0698">rRNA processing</keyword>
<evidence type="ECO:0000313" key="17">
    <source>
        <dbReference type="EMBL" id="UWN56589.1"/>
    </source>
</evidence>
<dbReference type="PANTHER" id="PTHR30544">
    <property type="entry name" value="23S RRNA METHYLTRANSFERASE"/>
    <property type="match status" value="1"/>
</dbReference>
<evidence type="ECO:0000256" key="2">
    <source>
        <dbReference type="ARBA" id="ARBA00007544"/>
    </source>
</evidence>
<keyword evidence="13 14" id="KW-1015">Disulfide bond</keyword>
<dbReference type="CDD" id="cd01335">
    <property type="entry name" value="Radical_SAM"/>
    <property type="match status" value="1"/>
</dbReference>
<feature type="active site" description="S-methylcysteine intermediate" evidence="14">
    <location>
        <position position="337"/>
    </location>
</feature>
<keyword evidence="3 14" id="KW-0004">4Fe-4S</keyword>
<sequence>MENSAIPTDKPWLFGLTLDELERIAAENGMPRFAARQIASWLYRKGADSIGGMTDLSLKNREKLAGKYELGTIPFADVQRSADGTKKYLFPTLQGRFIESAYIPDGDRATLCVSSQSGCRMGCRFCMTARQGFAHHLTAGEILNQIRSIPESDRLTNVVYMGMGEPLDNAEQVIRSIEALTSDWGYGWSPTRITVSTIGVIPAMRELLRRTRVHLAVSLHDPIPAERAAMMPAERRYPIEQVVAELRRNDFAHQRRISFEYIVFRGVNDTPAHVAALTRLLAGLRCRINLIRFHAIPDAPFEGADEPTMVRLRDELSRRGITTTIRASRGEDIQAACGLLSTLRQGNGSPAGRKESPEASGSEPHETSSDARCGTTIAPERTEPDNKKTIP</sequence>
<reference evidence="17" key="1">
    <citation type="journal article" date="2022" name="Cell">
        <title>Design, construction, and in vivo augmentation of a complex gut microbiome.</title>
        <authorList>
            <person name="Cheng A.G."/>
            <person name="Ho P.Y."/>
            <person name="Aranda-Diaz A."/>
            <person name="Jain S."/>
            <person name="Yu F.B."/>
            <person name="Meng X."/>
            <person name="Wang M."/>
            <person name="Iakiviak M."/>
            <person name="Nagashima K."/>
            <person name="Zhao A."/>
            <person name="Murugkar P."/>
            <person name="Patil A."/>
            <person name="Atabakhsh K."/>
            <person name="Weakley A."/>
            <person name="Yan J."/>
            <person name="Brumbaugh A.R."/>
            <person name="Higginbottom S."/>
            <person name="Dimas A."/>
            <person name="Shiver A.L."/>
            <person name="Deutschbauer A."/>
            <person name="Neff N."/>
            <person name="Sonnenburg J.L."/>
            <person name="Huang K.C."/>
            <person name="Fischbach M.A."/>
        </authorList>
    </citation>
    <scope>NUCLEOTIDE SEQUENCE</scope>
    <source>
        <strain evidence="17">AP11</strain>
    </source>
</reference>
<dbReference type="PANTHER" id="PTHR30544:SF5">
    <property type="entry name" value="RADICAL SAM CORE DOMAIN-CONTAINING PROTEIN"/>
    <property type="match status" value="1"/>
</dbReference>